<evidence type="ECO:0000313" key="2">
    <source>
        <dbReference type="EMBL" id="KAK4221347.1"/>
    </source>
</evidence>
<gene>
    <name evidence="2" type="ORF">QBC38DRAFT_492232</name>
</gene>
<comment type="caution">
    <text evidence="2">The sequence shown here is derived from an EMBL/GenBank/DDBJ whole genome shotgun (WGS) entry which is preliminary data.</text>
</comment>
<dbReference type="EMBL" id="MU865557">
    <property type="protein sequence ID" value="KAK4221347.1"/>
    <property type="molecule type" value="Genomic_DNA"/>
</dbReference>
<sequence>MPQNVSLVYTSKKADDSNRDAPTTPLSDHFSLEVDIRDAGPEEARWWAALLAPGQGWRATMLLGQDTFFAPWSVKLQPGYRFVLSTNSTFHPETAFQNAQR</sequence>
<dbReference type="AlphaFoldDB" id="A0AAN7BFA6"/>
<name>A0AAN7BFA6_9PEZI</name>
<accession>A0AAN7BFA6</accession>
<proteinExistence type="predicted"/>
<dbReference type="Proteomes" id="UP001301958">
    <property type="component" value="Unassembled WGS sequence"/>
</dbReference>
<keyword evidence="3" id="KW-1185">Reference proteome</keyword>
<protein>
    <submittedName>
        <fullName evidence="2">Uncharacterized protein</fullName>
    </submittedName>
</protein>
<evidence type="ECO:0000256" key="1">
    <source>
        <dbReference type="SAM" id="MobiDB-lite"/>
    </source>
</evidence>
<reference evidence="2" key="1">
    <citation type="journal article" date="2023" name="Mol. Phylogenet. Evol.">
        <title>Genome-scale phylogeny and comparative genomics of the fungal order Sordariales.</title>
        <authorList>
            <person name="Hensen N."/>
            <person name="Bonometti L."/>
            <person name="Westerberg I."/>
            <person name="Brannstrom I.O."/>
            <person name="Guillou S."/>
            <person name="Cros-Aarteil S."/>
            <person name="Calhoun S."/>
            <person name="Haridas S."/>
            <person name="Kuo A."/>
            <person name="Mondo S."/>
            <person name="Pangilinan J."/>
            <person name="Riley R."/>
            <person name="LaButti K."/>
            <person name="Andreopoulos B."/>
            <person name="Lipzen A."/>
            <person name="Chen C."/>
            <person name="Yan M."/>
            <person name="Daum C."/>
            <person name="Ng V."/>
            <person name="Clum A."/>
            <person name="Steindorff A."/>
            <person name="Ohm R.A."/>
            <person name="Martin F."/>
            <person name="Silar P."/>
            <person name="Natvig D.O."/>
            <person name="Lalanne C."/>
            <person name="Gautier V."/>
            <person name="Ament-Velasquez S.L."/>
            <person name="Kruys A."/>
            <person name="Hutchinson M.I."/>
            <person name="Powell A.J."/>
            <person name="Barry K."/>
            <person name="Miller A.N."/>
            <person name="Grigoriev I.V."/>
            <person name="Debuchy R."/>
            <person name="Gladieux P."/>
            <person name="Hiltunen Thoren M."/>
            <person name="Johannesson H."/>
        </authorList>
    </citation>
    <scope>NUCLEOTIDE SEQUENCE</scope>
    <source>
        <strain evidence="2">CBS 990.96</strain>
    </source>
</reference>
<evidence type="ECO:0000313" key="3">
    <source>
        <dbReference type="Proteomes" id="UP001301958"/>
    </source>
</evidence>
<reference evidence="2" key="2">
    <citation type="submission" date="2023-05" db="EMBL/GenBank/DDBJ databases">
        <authorList>
            <consortium name="Lawrence Berkeley National Laboratory"/>
            <person name="Steindorff A."/>
            <person name="Hensen N."/>
            <person name="Bonometti L."/>
            <person name="Westerberg I."/>
            <person name="Brannstrom I.O."/>
            <person name="Guillou S."/>
            <person name="Cros-Aarteil S."/>
            <person name="Calhoun S."/>
            <person name="Haridas S."/>
            <person name="Kuo A."/>
            <person name="Mondo S."/>
            <person name="Pangilinan J."/>
            <person name="Riley R."/>
            <person name="Labutti K."/>
            <person name="Andreopoulos B."/>
            <person name="Lipzen A."/>
            <person name="Chen C."/>
            <person name="Yanf M."/>
            <person name="Daum C."/>
            <person name="Ng V."/>
            <person name="Clum A."/>
            <person name="Ohm R."/>
            <person name="Martin F."/>
            <person name="Silar P."/>
            <person name="Natvig D."/>
            <person name="Lalanne C."/>
            <person name="Gautier V."/>
            <person name="Ament-Velasquez S.L."/>
            <person name="Kruys A."/>
            <person name="Hutchinson M.I."/>
            <person name="Powell A.J."/>
            <person name="Barry K."/>
            <person name="Miller A.N."/>
            <person name="Grigoriev I.V."/>
            <person name="Debuchy R."/>
            <person name="Gladieux P."/>
            <person name="Thoren M.H."/>
            <person name="Johannesson H."/>
        </authorList>
    </citation>
    <scope>NUCLEOTIDE SEQUENCE</scope>
    <source>
        <strain evidence="2">CBS 990.96</strain>
    </source>
</reference>
<organism evidence="2 3">
    <name type="scientific">Podospora fimiseda</name>
    <dbReference type="NCBI Taxonomy" id="252190"/>
    <lineage>
        <taxon>Eukaryota</taxon>
        <taxon>Fungi</taxon>
        <taxon>Dikarya</taxon>
        <taxon>Ascomycota</taxon>
        <taxon>Pezizomycotina</taxon>
        <taxon>Sordariomycetes</taxon>
        <taxon>Sordariomycetidae</taxon>
        <taxon>Sordariales</taxon>
        <taxon>Podosporaceae</taxon>
        <taxon>Podospora</taxon>
    </lineage>
</organism>
<feature type="region of interest" description="Disordered" evidence="1">
    <location>
        <begin position="1"/>
        <end position="27"/>
    </location>
</feature>